<dbReference type="InterPro" id="IPR013087">
    <property type="entry name" value="Znf_C2H2_type"/>
</dbReference>
<feature type="region of interest" description="Disordered" evidence="2">
    <location>
        <begin position="129"/>
        <end position="215"/>
    </location>
</feature>
<dbReference type="PROSITE" id="PS50157">
    <property type="entry name" value="ZINC_FINGER_C2H2_2"/>
    <property type="match status" value="1"/>
</dbReference>
<evidence type="ECO:0000313" key="4">
    <source>
        <dbReference type="EMBL" id="PSR78659.1"/>
    </source>
</evidence>
<feature type="compositionally biased region" description="Low complexity" evidence="2">
    <location>
        <begin position="139"/>
        <end position="153"/>
    </location>
</feature>
<organism evidence="4 5">
    <name type="scientific">Hermanssonia centrifuga</name>
    <dbReference type="NCBI Taxonomy" id="98765"/>
    <lineage>
        <taxon>Eukaryota</taxon>
        <taxon>Fungi</taxon>
        <taxon>Dikarya</taxon>
        <taxon>Basidiomycota</taxon>
        <taxon>Agaricomycotina</taxon>
        <taxon>Agaricomycetes</taxon>
        <taxon>Polyporales</taxon>
        <taxon>Meruliaceae</taxon>
        <taxon>Hermanssonia</taxon>
    </lineage>
</organism>
<feature type="compositionally biased region" description="Pro residues" evidence="2">
    <location>
        <begin position="587"/>
        <end position="602"/>
    </location>
</feature>
<feature type="region of interest" description="Disordered" evidence="2">
    <location>
        <begin position="580"/>
        <end position="628"/>
    </location>
</feature>
<feature type="compositionally biased region" description="Polar residues" evidence="2">
    <location>
        <begin position="916"/>
        <end position="939"/>
    </location>
</feature>
<keyword evidence="1" id="KW-0863">Zinc-finger</keyword>
<feature type="region of interest" description="Disordered" evidence="2">
    <location>
        <begin position="367"/>
        <end position="417"/>
    </location>
</feature>
<comment type="caution">
    <text evidence="4">The sequence shown here is derived from an EMBL/GenBank/DDBJ whole genome shotgun (WGS) entry which is preliminary data.</text>
</comment>
<feature type="compositionally biased region" description="Polar residues" evidence="2">
    <location>
        <begin position="861"/>
        <end position="871"/>
    </location>
</feature>
<reference evidence="4 5" key="1">
    <citation type="submission" date="2018-02" db="EMBL/GenBank/DDBJ databases">
        <title>Genome sequence of the basidiomycete white-rot fungus Phlebia centrifuga.</title>
        <authorList>
            <person name="Granchi Z."/>
            <person name="Peng M."/>
            <person name="de Vries R.P."/>
            <person name="Hilden K."/>
            <person name="Makela M.R."/>
            <person name="Grigoriev I."/>
            <person name="Riley R."/>
        </authorList>
    </citation>
    <scope>NUCLEOTIDE SEQUENCE [LARGE SCALE GENOMIC DNA]</scope>
    <source>
        <strain evidence="4 5">FBCC195</strain>
    </source>
</reference>
<dbReference type="PROSITE" id="PS00028">
    <property type="entry name" value="ZINC_FINGER_C2H2_1"/>
    <property type="match status" value="1"/>
</dbReference>
<dbReference type="GO" id="GO:0008270">
    <property type="term" value="F:zinc ion binding"/>
    <property type="evidence" value="ECO:0007669"/>
    <property type="project" value="UniProtKB-KW"/>
</dbReference>
<feature type="domain" description="C2H2-type" evidence="3">
    <location>
        <begin position="59"/>
        <end position="89"/>
    </location>
</feature>
<dbReference type="Proteomes" id="UP000186601">
    <property type="component" value="Unassembled WGS sequence"/>
</dbReference>
<protein>
    <recommendedName>
        <fullName evidence="3">C2H2-type domain-containing protein</fullName>
    </recommendedName>
</protein>
<sequence>MPRTLSSESPPSSVSFASPTSPTSSVSSSSSVSSVSSFAHTPRSQLRDLNDSLVFAGIYQCNWNRCVNIYRTYDDLVDHLRSQHLNADEIERVCKIPKRHWETWKRMEKQAMQSGNDFMAEIKKNITGESSGTVHKHSQTQTEPEPQTMQTEPPSLPSLPLPTHVPRGPSSPHEHSVGREPALSRSLSHSAHPPERTEPVHDTTDTEPPPPAPLELTLAYLPIPVLPSLSFPLPASPNSDAHLSDINSRIPSVGNLHPGTLPLPRRSQHHRLASASCSRSPASLVRQRSSATSPPATPSATPPITTLLSPLPVTLISALPVDRTPPHSRKSFREFTSLSSPAESPSLPSLGPSPALSALVRRAPLVNGDGSRALDGTPLGFAKPEPESEPELQSSQERSQSAEESGSTEEVDGVKDETYVVVRTVLVTYEPKEEETDEDEFLYEHDELAAARQWAEGVLEAQGSDSGSDVQREEVEGDRIGGQQETDDEMEVDQEPALVDDPADSSGDEDEDESDKEDPDDQVPLPSGSRLPLQSRPDSASSSTSAFDVELQLTQDVGSPAVDEKADVMGLDSGIDVRDQGPVFAWPSPPPHFAPVLSPPPQARMETPEPPLRRSTRRATSRTPSVAPSATAIHDALFLRTGRVLRCYPKTMAVALDPMSRDEQTVKPLPLLPRRTRRGSSSQSLAAIPGANTAALSTPVVPNDDDLTTNGKRKRTRSVSRAPTETGDVRLKRFRSGRLDVSLSLPDTTMPAPNAPVSTSDKLGVDTIPEVDESATIEYEGATNGASALESHNALARQVPEPELAPTSQLLLHQETFRPMFRSGRLDLSKSLSLSQSPSRGAGPSRGPALPATSPARYSLRQRTSGTSTERYSLHQRIESMTTPPASSRSHSTHESPGSRLLVGFPRLARQEKASPPSQTPLQTQYEQSQANRSLSQGQREIVGSPLPRRETSIHSRTSSHSFMRPSQSPNATARSDWERQTLGEGGGGGFSQVPLMTQAPYSSPSFGFDSQ</sequence>
<feature type="region of interest" description="Disordered" evidence="2">
    <location>
        <begin position="255"/>
        <end position="305"/>
    </location>
</feature>
<feature type="region of interest" description="Disordered" evidence="2">
    <location>
        <begin position="831"/>
        <end position="1012"/>
    </location>
</feature>
<feature type="compositionally biased region" description="Basic and acidic residues" evidence="2">
    <location>
        <begin position="192"/>
        <end position="204"/>
    </location>
</feature>
<feature type="compositionally biased region" description="Low complexity" evidence="2">
    <location>
        <begin position="831"/>
        <end position="840"/>
    </location>
</feature>
<keyword evidence="1" id="KW-0479">Metal-binding</keyword>
<gene>
    <name evidence="4" type="ORF">PHLCEN_2v7310</name>
</gene>
<keyword evidence="5" id="KW-1185">Reference proteome</keyword>
<feature type="compositionally biased region" description="Acidic residues" evidence="2">
    <location>
        <begin position="501"/>
        <end position="521"/>
    </location>
</feature>
<feature type="region of interest" description="Disordered" evidence="2">
    <location>
        <begin position="454"/>
        <end position="547"/>
    </location>
</feature>
<evidence type="ECO:0000259" key="3">
    <source>
        <dbReference type="PROSITE" id="PS50157"/>
    </source>
</evidence>
<feature type="compositionally biased region" description="Basic and acidic residues" evidence="2">
    <location>
        <begin position="470"/>
        <end position="479"/>
    </location>
</feature>
<feature type="region of interest" description="Disordered" evidence="2">
    <location>
        <begin position="743"/>
        <end position="763"/>
    </location>
</feature>
<evidence type="ECO:0000256" key="2">
    <source>
        <dbReference type="SAM" id="MobiDB-lite"/>
    </source>
</evidence>
<dbReference type="EMBL" id="MLYV02000732">
    <property type="protein sequence ID" value="PSR78659.1"/>
    <property type="molecule type" value="Genomic_DNA"/>
</dbReference>
<feature type="compositionally biased region" description="Polar residues" evidence="2">
    <location>
        <begin position="879"/>
        <end position="890"/>
    </location>
</feature>
<feature type="compositionally biased region" description="Low complexity" evidence="2">
    <location>
        <begin position="391"/>
        <end position="405"/>
    </location>
</feature>
<feature type="region of interest" description="Disordered" evidence="2">
    <location>
        <begin position="1"/>
        <end position="34"/>
    </location>
</feature>
<feature type="compositionally biased region" description="Polar residues" evidence="2">
    <location>
        <begin position="955"/>
        <end position="974"/>
    </location>
</feature>
<proteinExistence type="predicted"/>
<feature type="region of interest" description="Disordered" evidence="2">
    <location>
        <begin position="320"/>
        <end position="350"/>
    </location>
</feature>
<feature type="compositionally biased region" description="Acidic residues" evidence="2">
    <location>
        <begin position="485"/>
        <end position="494"/>
    </location>
</feature>
<feature type="region of interest" description="Disordered" evidence="2">
    <location>
        <begin position="695"/>
        <end position="725"/>
    </location>
</feature>
<feature type="compositionally biased region" description="Polar residues" evidence="2">
    <location>
        <begin position="1000"/>
        <end position="1012"/>
    </location>
</feature>
<evidence type="ECO:0000256" key="1">
    <source>
        <dbReference type="PROSITE-ProRule" id="PRU00042"/>
    </source>
</evidence>
<feature type="compositionally biased region" description="Low complexity" evidence="2">
    <location>
        <begin position="337"/>
        <end position="350"/>
    </location>
</feature>
<accession>A0A2R6NX19</accession>
<keyword evidence="1" id="KW-0862">Zinc</keyword>
<name>A0A2R6NX19_9APHY</name>
<evidence type="ECO:0000313" key="5">
    <source>
        <dbReference type="Proteomes" id="UP000186601"/>
    </source>
</evidence>
<dbReference type="AlphaFoldDB" id="A0A2R6NX19"/>